<dbReference type="AlphaFoldDB" id="A0A1E3QAH9"/>
<organism evidence="1 2">
    <name type="scientific">Lipomyces starkeyi NRRL Y-11557</name>
    <dbReference type="NCBI Taxonomy" id="675824"/>
    <lineage>
        <taxon>Eukaryota</taxon>
        <taxon>Fungi</taxon>
        <taxon>Dikarya</taxon>
        <taxon>Ascomycota</taxon>
        <taxon>Saccharomycotina</taxon>
        <taxon>Lipomycetes</taxon>
        <taxon>Lipomycetales</taxon>
        <taxon>Lipomycetaceae</taxon>
        <taxon>Lipomyces</taxon>
    </lineage>
</organism>
<dbReference type="OrthoDB" id="10454055at2759"/>
<keyword evidence="2" id="KW-1185">Reference proteome</keyword>
<proteinExistence type="predicted"/>
<name>A0A1E3QAH9_LIPST</name>
<reference evidence="1 2" key="1">
    <citation type="journal article" date="2016" name="Proc. Natl. Acad. Sci. U.S.A.">
        <title>Comparative genomics of biotechnologically important yeasts.</title>
        <authorList>
            <person name="Riley R."/>
            <person name="Haridas S."/>
            <person name="Wolfe K.H."/>
            <person name="Lopes M.R."/>
            <person name="Hittinger C.T."/>
            <person name="Goeker M."/>
            <person name="Salamov A.A."/>
            <person name="Wisecaver J.H."/>
            <person name="Long T.M."/>
            <person name="Calvey C.H."/>
            <person name="Aerts A.L."/>
            <person name="Barry K.W."/>
            <person name="Choi C."/>
            <person name="Clum A."/>
            <person name="Coughlan A.Y."/>
            <person name="Deshpande S."/>
            <person name="Douglass A.P."/>
            <person name="Hanson S.J."/>
            <person name="Klenk H.-P."/>
            <person name="LaButti K.M."/>
            <person name="Lapidus A."/>
            <person name="Lindquist E.A."/>
            <person name="Lipzen A.M."/>
            <person name="Meier-Kolthoff J.P."/>
            <person name="Ohm R.A."/>
            <person name="Otillar R.P."/>
            <person name="Pangilinan J.L."/>
            <person name="Peng Y."/>
            <person name="Rokas A."/>
            <person name="Rosa C.A."/>
            <person name="Scheuner C."/>
            <person name="Sibirny A.A."/>
            <person name="Slot J.C."/>
            <person name="Stielow J.B."/>
            <person name="Sun H."/>
            <person name="Kurtzman C.P."/>
            <person name="Blackwell M."/>
            <person name="Grigoriev I.V."/>
            <person name="Jeffries T.W."/>
        </authorList>
    </citation>
    <scope>NUCLEOTIDE SEQUENCE [LARGE SCALE GENOMIC DNA]</scope>
    <source>
        <strain evidence="1 2">NRRL Y-11557</strain>
    </source>
</reference>
<protein>
    <submittedName>
        <fullName evidence="1">Uncharacterized protein</fullName>
    </submittedName>
</protein>
<dbReference type="EMBL" id="KV454291">
    <property type="protein sequence ID" value="ODQ74703.1"/>
    <property type="molecule type" value="Genomic_DNA"/>
</dbReference>
<evidence type="ECO:0000313" key="1">
    <source>
        <dbReference type="EMBL" id="ODQ74703.1"/>
    </source>
</evidence>
<evidence type="ECO:0000313" key="2">
    <source>
        <dbReference type="Proteomes" id="UP000094385"/>
    </source>
</evidence>
<dbReference type="Proteomes" id="UP000094385">
    <property type="component" value="Unassembled WGS sequence"/>
</dbReference>
<accession>A0A1E3QAH9</accession>
<sequence>MPSYQLILGFFNIFTGSLYGDVWDRVADEEHHMLEPLLCRVDLPDEELHDGDLDSFDYFDHSNDLYGLAINTRYDGIRSRGNQLPATAYTNTSFSDEQSADNHAPMSSQQYLQLARYATANSQFTCCSGKVRLYTPERYPQYLWHYYTPIRQRHRRSLLGNYCHIVSYYQWPRVQELRCPKLRKCEARIMRKSPIDRAILQPIAEINISAELNNTVANTEINDLSSSFGAETTDSYAVAGTQTPARRIPRRRHNFLGKWCIGNAQ</sequence>
<gene>
    <name evidence="1" type="ORF">LIPSTDRAFT_102781</name>
</gene>